<gene>
    <name evidence="2" type="ORF">WJX72_009290</name>
</gene>
<dbReference type="EMBL" id="JALJOR010000003">
    <property type="protein sequence ID" value="KAK9820347.1"/>
    <property type="molecule type" value="Genomic_DNA"/>
</dbReference>
<accession>A0AAW1QFX4</accession>
<keyword evidence="1" id="KW-0472">Membrane</keyword>
<keyword evidence="3" id="KW-1185">Reference proteome</keyword>
<sequence>MAVGSPDASGASMGYEWRGYMRKWWFWLTVAVGACTALAAVCIGIVLNTRSRNRMLAQLRAQHLVAPLWRQPDSFPFSVSFPIAYQAAGVAIRDLHGQRSQRLTAGLFHPHDEALS</sequence>
<proteinExistence type="predicted"/>
<evidence type="ECO:0000313" key="2">
    <source>
        <dbReference type="EMBL" id="KAK9820347.1"/>
    </source>
</evidence>
<dbReference type="AlphaFoldDB" id="A0AAW1QFX4"/>
<organism evidence="2 3">
    <name type="scientific">[Myrmecia] bisecta</name>
    <dbReference type="NCBI Taxonomy" id="41462"/>
    <lineage>
        <taxon>Eukaryota</taxon>
        <taxon>Viridiplantae</taxon>
        <taxon>Chlorophyta</taxon>
        <taxon>core chlorophytes</taxon>
        <taxon>Trebouxiophyceae</taxon>
        <taxon>Trebouxiales</taxon>
        <taxon>Trebouxiaceae</taxon>
        <taxon>Myrmecia</taxon>
    </lineage>
</organism>
<protein>
    <submittedName>
        <fullName evidence="2">Uncharacterized protein</fullName>
    </submittedName>
</protein>
<name>A0AAW1QFX4_9CHLO</name>
<feature type="transmembrane region" description="Helical" evidence="1">
    <location>
        <begin position="24"/>
        <end position="47"/>
    </location>
</feature>
<evidence type="ECO:0000313" key="3">
    <source>
        <dbReference type="Proteomes" id="UP001489004"/>
    </source>
</evidence>
<comment type="caution">
    <text evidence="2">The sequence shown here is derived from an EMBL/GenBank/DDBJ whole genome shotgun (WGS) entry which is preliminary data.</text>
</comment>
<evidence type="ECO:0000256" key="1">
    <source>
        <dbReference type="SAM" id="Phobius"/>
    </source>
</evidence>
<keyword evidence="1" id="KW-0812">Transmembrane</keyword>
<keyword evidence="1" id="KW-1133">Transmembrane helix</keyword>
<dbReference type="Proteomes" id="UP001489004">
    <property type="component" value="Unassembled WGS sequence"/>
</dbReference>
<reference evidence="2 3" key="1">
    <citation type="journal article" date="2024" name="Nat. Commun.">
        <title>Phylogenomics reveals the evolutionary origins of lichenization in chlorophyte algae.</title>
        <authorList>
            <person name="Puginier C."/>
            <person name="Libourel C."/>
            <person name="Otte J."/>
            <person name="Skaloud P."/>
            <person name="Haon M."/>
            <person name="Grisel S."/>
            <person name="Petersen M."/>
            <person name="Berrin J.G."/>
            <person name="Delaux P.M."/>
            <person name="Dal Grande F."/>
            <person name="Keller J."/>
        </authorList>
    </citation>
    <scope>NUCLEOTIDE SEQUENCE [LARGE SCALE GENOMIC DNA]</scope>
    <source>
        <strain evidence="2 3">SAG 2043</strain>
    </source>
</reference>